<evidence type="ECO:0000259" key="6">
    <source>
        <dbReference type="PROSITE" id="PS51914"/>
    </source>
</evidence>
<sequence length="558" mass="63155">MKNIIKLLTYVSIIDFSISAIADRPRGVGPKNAHLYPTNSEFQCIFNPSIILKYSQINDDYCDCPDGSDEPGTAACSSVSSSSFSQLVIPTPHNKTLAIPGFYCNNQGHIPAYLPLMNVNDGVCDYDLCCDGSDEWAGIGGVKCTNQCKKMGREWKLQQEIKDNLFKSALTKRSQLVSKAKTIRAELETKIQNLNQEIADSEEKIVSLKKKYEDIQRRERGRMLRSDSVRKEKKINVLANLITMRIDQLRQALSGVVSKSNALQKRVDELEKILSAFKEDYNPNFNDEGVKRAVKAWEDYAATQKAAENEAPEYEEYDVDVILKEDNEGQGINWDEFKSTEDSDALSCHKFEEYLPVSLRNWISEKSVAFRILLMDRGILPPVHVDEVESKVVTEAREAFETESSELTKKQISIKENREDLDKDYGKDDVFRALKGRCLEKDSGEYTYELCWLEGTKQKSKKSGSQTIMGTFYAFDKLTIDGDYVRIEDGDHMDLSSGERLTLKYGNGQNCWNGPSRETLVVLGCADEDVIWKISELEKCKYRMDVGTPAACDISKKV</sequence>
<dbReference type="STRING" id="62708.A0A420I194"/>
<dbReference type="EMBL" id="MCBQ01013915">
    <property type="protein sequence ID" value="RKF63479.1"/>
    <property type="molecule type" value="Genomic_DNA"/>
</dbReference>
<dbReference type="PROSITE" id="PS51914">
    <property type="entry name" value="MRH"/>
    <property type="match status" value="1"/>
</dbReference>
<dbReference type="GO" id="GO:0017177">
    <property type="term" value="C:glucosidase II complex"/>
    <property type="evidence" value="ECO:0007669"/>
    <property type="project" value="TreeGrafter"/>
</dbReference>
<keyword evidence="3" id="KW-0256">Endoplasmic reticulum</keyword>
<accession>A0A420I194</accession>
<dbReference type="Pfam" id="PF12999">
    <property type="entry name" value="PRKCSH-like"/>
    <property type="match status" value="2"/>
</dbReference>
<dbReference type="PANTHER" id="PTHR12630">
    <property type="entry name" value="N-LINKED OLIGOSACCHARIDE PROCESSING"/>
    <property type="match status" value="1"/>
</dbReference>
<dbReference type="Pfam" id="PF13015">
    <property type="entry name" value="PRKCSH_1"/>
    <property type="match status" value="1"/>
</dbReference>
<feature type="domain" description="MRH" evidence="6">
    <location>
        <begin position="436"/>
        <end position="554"/>
    </location>
</feature>
<dbReference type="AlphaFoldDB" id="A0A420I194"/>
<dbReference type="PANTHER" id="PTHR12630:SF1">
    <property type="entry name" value="GLUCOSIDASE 2 SUBUNIT BETA"/>
    <property type="match status" value="1"/>
</dbReference>
<protein>
    <recommendedName>
        <fullName evidence="1">Glucosidase 2 subunit beta</fullName>
    </recommendedName>
</protein>
<dbReference type="SUPFAM" id="SSF50911">
    <property type="entry name" value="Mannose 6-phosphate receptor domain"/>
    <property type="match status" value="1"/>
</dbReference>
<evidence type="ECO:0000256" key="4">
    <source>
        <dbReference type="ARBA" id="ARBA00023157"/>
    </source>
</evidence>
<feature type="coiled-coil region" evidence="5">
    <location>
        <begin position="177"/>
        <end position="218"/>
    </location>
</feature>
<dbReference type="Proteomes" id="UP000283383">
    <property type="component" value="Unassembled WGS sequence"/>
</dbReference>
<evidence type="ECO:0000256" key="2">
    <source>
        <dbReference type="ARBA" id="ARBA00022729"/>
    </source>
</evidence>
<evidence type="ECO:0000313" key="7">
    <source>
        <dbReference type="EMBL" id="RKF63479.1"/>
    </source>
</evidence>
<reference evidence="7 8" key="1">
    <citation type="journal article" date="2018" name="BMC Genomics">
        <title>Comparative genome analyses reveal sequence features reflecting distinct modes of host-adaptation between dicot and monocot powdery mildew.</title>
        <authorList>
            <person name="Wu Y."/>
            <person name="Ma X."/>
            <person name="Pan Z."/>
            <person name="Kale S.D."/>
            <person name="Song Y."/>
            <person name="King H."/>
            <person name="Zhang Q."/>
            <person name="Presley C."/>
            <person name="Deng X."/>
            <person name="Wei C.I."/>
            <person name="Xiao S."/>
        </authorList>
    </citation>
    <scope>NUCLEOTIDE SEQUENCE [LARGE SCALE GENOMIC DNA]</scope>
    <source>
        <strain evidence="7">UMSG3</strain>
    </source>
</reference>
<keyword evidence="8" id="KW-1185">Reference proteome</keyword>
<name>A0A420I194_9PEZI</name>
<gene>
    <name evidence="7" type="ORF">GcM3_139010</name>
</gene>
<dbReference type="GO" id="GO:0006491">
    <property type="term" value="P:N-glycan processing"/>
    <property type="evidence" value="ECO:0007669"/>
    <property type="project" value="TreeGrafter"/>
</dbReference>
<comment type="caution">
    <text evidence="7">The sequence shown here is derived from an EMBL/GenBank/DDBJ whole genome shotgun (WGS) entry which is preliminary data.</text>
</comment>
<dbReference type="InterPro" id="IPR044865">
    <property type="entry name" value="MRH_dom"/>
</dbReference>
<organism evidence="7 8">
    <name type="scientific">Golovinomyces cichoracearum</name>
    <dbReference type="NCBI Taxonomy" id="62708"/>
    <lineage>
        <taxon>Eukaryota</taxon>
        <taxon>Fungi</taxon>
        <taxon>Dikarya</taxon>
        <taxon>Ascomycota</taxon>
        <taxon>Pezizomycotina</taxon>
        <taxon>Leotiomycetes</taxon>
        <taxon>Erysiphales</taxon>
        <taxon>Erysiphaceae</taxon>
        <taxon>Golovinomyces</taxon>
    </lineage>
</organism>
<dbReference type="InterPro" id="IPR039794">
    <property type="entry name" value="Gtb1-like"/>
</dbReference>
<dbReference type="InterPro" id="IPR028146">
    <property type="entry name" value="PRKCSH_N"/>
</dbReference>
<evidence type="ECO:0000256" key="5">
    <source>
        <dbReference type="SAM" id="Coils"/>
    </source>
</evidence>
<dbReference type="InterPro" id="IPR036607">
    <property type="entry name" value="PRKCSH"/>
</dbReference>
<evidence type="ECO:0000256" key="3">
    <source>
        <dbReference type="ARBA" id="ARBA00022824"/>
    </source>
</evidence>
<evidence type="ECO:0000256" key="1">
    <source>
        <dbReference type="ARBA" id="ARBA00022387"/>
    </source>
</evidence>
<keyword evidence="5" id="KW-0175">Coiled coil</keyword>
<dbReference type="InterPro" id="IPR009011">
    <property type="entry name" value="Man6P_isomerase_rcpt-bd_dom_sf"/>
</dbReference>
<keyword evidence="4" id="KW-1015">Disulfide bond</keyword>
<proteinExistence type="predicted"/>
<keyword evidence="2" id="KW-0732">Signal</keyword>
<evidence type="ECO:0000313" key="8">
    <source>
        <dbReference type="Proteomes" id="UP000283383"/>
    </source>
</evidence>
<dbReference type="Gene3D" id="2.70.130.10">
    <property type="entry name" value="Mannose-6-phosphate receptor binding domain"/>
    <property type="match status" value="1"/>
</dbReference>